<protein>
    <submittedName>
        <fullName evidence="1">KTSC domain-containing protein</fullName>
    </submittedName>
</protein>
<proteinExistence type="predicted"/>
<accession>A0ABX0JE18</accession>
<dbReference type="Proteomes" id="UP001165962">
    <property type="component" value="Unassembled WGS sequence"/>
</dbReference>
<name>A0ABX0JE18_9BACL</name>
<keyword evidence="2" id="KW-1185">Reference proteome</keyword>
<dbReference type="EMBL" id="JAAOIW010000010">
    <property type="protein sequence ID" value="NHN32953.1"/>
    <property type="molecule type" value="Genomic_DNA"/>
</dbReference>
<evidence type="ECO:0000313" key="1">
    <source>
        <dbReference type="EMBL" id="NHN32953.1"/>
    </source>
</evidence>
<comment type="caution">
    <text evidence="1">The sequence shown here is derived from an EMBL/GenBank/DDBJ whole genome shotgun (WGS) entry which is preliminary data.</text>
</comment>
<evidence type="ECO:0000313" key="2">
    <source>
        <dbReference type="Proteomes" id="UP001165962"/>
    </source>
</evidence>
<gene>
    <name evidence="1" type="ORF">G9U52_24365</name>
</gene>
<sequence length="70" mass="7733">MQVIPVSSKQIAFVSYDGKASQIYVHFHAGAITVCKDIGQEQIQKLLLSDKPYDFIMELTCEAGQTAKQA</sequence>
<dbReference type="RefSeq" id="WP_166153260.1">
    <property type="nucleotide sequence ID" value="NZ_JAAOIW010000010.1"/>
</dbReference>
<reference evidence="1" key="1">
    <citation type="submission" date="2020-03" db="EMBL/GenBank/DDBJ databases">
        <title>Draft sequencing of Paenibacilllus sp. S3N08.</title>
        <authorList>
            <person name="Kim D.-U."/>
        </authorList>
    </citation>
    <scope>NUCLEOTIDE SEQUENCE</scope>
    <source>
        <strain evidence="1">S3N08</strain>
    </source>
</reference>
<organism evidence="1 2">
    <name type="scientific">Paenibacillus agricola</name>
    <dbReference type="NCBI Taxonomy" id="2716264"/>
    <lineage>
        <taxon>Bacteria</taxon>
        <taxon>Bacillati</taxon>
        <taxon>Bacillota</taxon>
        <taxon>Bacilli</taxon>
        <taxon>Bacillales</taxon>
        <taxon>Paenibacillaceae</taxon>
        <taxon>Paenibacillus</taxon>
    </lineage>
</organism>